<sequence length="24" mass="2939">MLYFKSPDIVFCYMFCRENVSMDV</sequence>
<proteinExistence type="predicted"/>
<accession>A0A0A9B254</accession>
<dbReference type="EMBL" id="GBRH01241687">
    <property type="protein sequence ID" value="JAD56208.1"/>
    <property type="molecule type" value="Transcribed_RNA"/>
</dbReference>
<reference evidence="1" key="1">
    <citation type="submission" date="2014-09" db="EMBL/GenBank/DDBJ databases">
        <authorList>
            <person name="Magalhaes I.L.F."/>
            <person name="Oliveira U."/>
            <person name="Santos F.R."/>
            <person name="Vidigal T.H.D.A."/>
            <person name="Brescovit A.D."/>
            <person name="Santos A.J."/>
        </authorList>
    </citation>
    <scope>NUCLEOTIDE SEQUENCE</scope>
    <source>
        <tissue evidence="1">Shoot tissue taken approximately 20 cm above the soil surface</tissue>
    </source>
</reference>
<reference evidence="1" key="2">
    <citation type="journal article" date="2015" name="Data Brief">
        <title>Shoot transcriptome of the giant reed, Arundo donax.</title>
        <authorList>
            <person name="Barrero R.A."/>
            <person name="Guerrero F.D."/>
            <person name="Moolhuijzen P."/>
            <person name="Goolsby J.A."/>
            <person name="Tidwell J."/>
            <person name="Bellgard S.E."/>
            <person name="Bellgard M.I."/>
        </authorList>
    </citation>
    <scope>NUCLEOTIDE SEQUENCE</scope>
    <source>
        <tissue evidence="1">Shoot tissue taken approximately 20 cm above the soil surface</tissue>
    </source>
</reference>
<organism evidence="1">
    <name type="scientific">Arundo donax</name>
    <name type="common">Giant reed</name>
    <name type="synonym">Donax arundinaceus</name>
    <dbReference type="NCBI Taxonomy" id="35708"/>
    <lineage>
        <taxon>Eukaryota</taxon>
        <taxon>Viridiplantae</taxon>
        <taxon>Streptophyta</taxon>
        <taxon>Embryophyta</taxon>
        <taxon>Tracheophyta</taxon>
        <taxon>Spermatophyta</taxon>
        <taxon>Magnoliopsida</taxon>
        <taxon>Liliopsida</taxon>
        <taxon>Poales</taxon>
        <taxon>Poaceae</taxon>
        <taxon>PACMAD clade</taxon>
        <taxon>Arundinoideae</taxon>
        <taxon>Arundineae</taxon>
        <taxon>Arundo</taxon>
    </lineage>
</organism>
<dbReference type="AlphaFoldDB" id="A0A0A9B254"/>
<protein>
    <submittedName>
        <fullName evidence="1">Uncharacterized protein</fullName>
    </submittedName>
</protein>
<evidence type="ECO:0000313" key="1">
    <source>
        <dbReference type="EMBL" id="JAD56208.1"/>
    </source>
</evidence>
<name>A0A0A9B254_ARUDO</name>